<dbReference type="AlphaFoldDB" id="A0A9D2PJF5"/>
<organism evidence="9 10">
    <name type="scientific">Candidatus Anaerostipes avistercoris</name>
    <dbReference type="NCBI Taxonomy" id="2838462"/>
    <lineage>
        <taxon>Bacteria</taxon>
        <taxon>Bacillati</taxon>
        <taxon>Bacillota</taxon>
        <taxon>Clostridia</taxon>
        <taxon>Lachnospirales</taxon>
        <taxon>Lachnospiraceae</taxon>
        <taxon>Anaerostipes</taxon>
    </lineage>
</organism>
<dbReference type="Pfam" id="PF03636">
    <property type="entry name" value="Glyco_hydro_65N"/>
    <property type="match status" value="1"/>
</dbReference>
<dbReference type="InterPro" id="IPR005196">
    <property type="entry name" value="Glyco_hydro_65_N"/>
</dbReference>
<dbReference type="Proteomes" id="UP000823904">
    <property type="component" value="Unassembled WGS sequence"/>
</dbReference>
<accession>A0A9D2PJF5</accession>
<dbReference type="EMBL" id="DWWD01000030">
    <property type="protein sequence ID" value="HJC50555.1"/>
    <property type="molecule type" value="Genomic_DNA"/>
</dbReference>
<evidence type="ECO:0000256" key="4">
    <source>
        <dbReference type="PIRSR" id="PIRSR036289-50"/>
    </source>
</evidence>
<evidence type="ECO:0000256" key="3">
    <source>
        <dbReference type="ARBA" id="ARBA00022679"/>
    </source>
</evidence>
<evidence type="ECO:0000259" key="8">
    <source>
        <dbReference type="Pfam" id="PF03636"/>
    </source>
</evidence>
<feature type="domain" description="Glycoside hydrolase family 65 N-terminal" evidence="8">
    <location>
        <begin position="109"/>
        <end position="355"/>
    </location>
</feature>
<dbReference type="GO" id="GO:0016757">
    <property type="term" value="F:glycosyltransferase activity"/>
    <property type="evidence" value="ECO:0007669"/>
    <property type="project" value="UniProtKB-KW"/>
</dbReference>
<dbReference type="InterPro" id="IPR017045">
    <property type="entry name" value="Malt_Pase/Glycosyl_Hdrlase"/>
</dbReference>
<dbReference type="GO" id="GO:0005975">
    <property type="term" value="P:carbohydrate metabolic process"/>
    <property type="evidence" value="ECO:0007669"/>
    <property type="project" value="InterPro"/>
</dbReference>
<dbReference type="GO" id="GO:0030246">
    <property type="term" value="F:carbohydrate binding"/>
    <property type="evidence" value="ECO:0007669"/>
    <property type="project" value="InterPro"/>
</dbReference>
<gene>
    <name evidence="9" type="ORF">H9754_08310</name>
</gene>
<dbReference type="InterPro" id="IPR005194">
    <property type="entry name" value="Glyco_hydro_65_C"/>
</dbReference>
<dbReference type="Gene3D" id="1.50.10.10">
    <property type="match status" value="1"/>
</dbReference>
<dbReference type="SUPFAM" id="SSF74650">
    <property type="entry name" value="Galactose mutarotase-like"/>
    <property type="match status" value="1"/>
</dbReference>
<feature type="domain" description="Glycoside hydrolase family 65 C-terminal" evidence="7">
    <location>
        <begin position="823"/>
        <end position="880"/>
    </location>
</feature>
<dbReference type="PIRSF" id="PIRSF036289">
    <property type="entry name" value="Glycosyl_hydrolase_malt_phosph"/>
    <property type="match status" value="1"/>
</dbReference>
<protein>
    <recommendedName>
        <fullName evidence="11">Trehalose 6-phosphate phosphorylase</fullName>
    </recommendedName>
</protein>
<evidence type="ECO:0000256" key="2">
    <source>
        <dbReference type="ARBA" id="ARBA00022676"/>
    </source>
</evidence>
<comment type="similarity">
    <text evidence="1">Belongs to the glycosyl hydrolase 65 family.</text>
</comment>
<dbReference type="SUPFAM" id="SSF48208">
    <property type="entry name" value="Six-hairpin glycosidases"/>
    <property type="match status" value="1"/>
</dbReference>
<evidence type="ECO:0000256" key="1">
    <source>
        <dbReference type="ARBA" id="ARBA00006768"/>
    </source>
</evidence>
<evidence type="ECO:0000256" key="5">
    <source>
        <dbReference type="PIRSR" id="PIRSR036289-51"/>
    </source>
</evidence>
<dbReference type="Gene3D" id="2.70.98.40">
    <property type="entry name" value="Glycoside hydrolase, family 65, N-terminal domain"/>
    <property type="match status" value="1"/>
</dbReference>
<feature type="binding site" evidence="5">
    <location>
        <begin position="711"/>
        <end position="712"/>
    </location>
    <ligand>
        <name>substrate</name>
    </ligand>
</feature>
<evidence type="ECO:0000313" key="9">
    <source>
        <dbReference type="EMBL" id="HJC50555.1"/>
    </source>
</evidence>
<dbReference type="InterPro" id="IPR037018">
    <property type="entry name" value="GH65_N"/>
</dbReference>
<keyword evidence="3" id="KW-0808">Transferase</keyword>
<reference evidence="9" key="2">
    <citation type="submission" date="2021-04" db="EMBL/GenBank/DDBJ databases">
        <authorList>
            <person name="Gilroy R."/>
        </authorList>
    </citation>
    <scope>NUCLEOTIDE SEQUENCE</scope>
    <source>
        <strain evidence="9">ChiSjej3B21-8574</strain>
    </source>
</reference>
<keyword evidence="2" id="KW-0328">Glycosyltransferase</keyword>
<proteinExistence type="inferred from homology"/>
<sequence>MKHLNLLWDDQKIVMTDQQTTKEIPNESQSLCLDLVNKIVDCLSQFQDYEGIVVSNLSSPVFDEEGKTYDFIQLLSESSHQVCVSASENDDVEALLEKAKEDFVWKMRYTGYHPGKDEYSVESLLTVGNGYFGLRGTMPEMKISDGHYPATYFAGLYNQAKSKVGDAEIFNEDFVNAPNGQYISVKVDGELVDITSQKVLSLTRTLNMKNGLFESDMVIELQNGKQLQIKTARIANMENTREYAIRYCVTPLNFSGGMEIVSEIDGAVYNYNVERYRSLEQHHLDVLKTEADQQKAMLAARTKQSQFTIIEKSELMGDAVKASEVENEVQSCKVIQTVEVSAQKNQEISIEKYVHMECLTNQQLDESEEHFRMDVQPKSFAAVLEETTKAWEALWKKTDITIEGDIMSQKLIHLHTYHLLVSASPNGNKGLDASITARGLHGEAYRGHIFWDEIFILPFYIMHFPETAKQILMYRYDRLGAAKEAAKEAGYEGAMFPWQSGLDGTEQSQEIHLNPMTGNWDKDYSRLQRHVSLAVAYNIWLYWNNTHDKEYMEQYGAEILLEIARFWESAAEYDEKTGRYNIDKVMGPDEFHETYPGTEEGGLKNNAYTNMMAVWLFEFIDQLKTIISEDALNAVMDKTGTGQKDIDAMDDIKTKLALDINEDGIIGQYEGYFQLKEVDWDYYREKYGNIYRMDRILRAEGLSADDYKVAKQADTLMIFYNFSKEKVDNIVSDLKYELPDNYLTENLQYYLDRTSHGSTLSRVVHSQLAAMVGNDDLAWQLYQEALYSDYQDIQGGTTAEGIHAGVMAATIYITMTTFAGIDIRESKLHVNPHLPKQWTQIKFNMDVNQVHYTFDMTQDTCCVTADNDTEIIYKDQVVTLTADQPQKLK</sequence>
<evidence type="ECO:0000313" key="10">
    <source>
        <dbReference type="Proteomes" id="UP000823904"/>
    </source>
</evidence>
<dbReference type="PANTHER" id="PTHR11051:SF8">
    <property type="entry name" value="PROTEIN-GLUCOSYLGALACTOSYLHYDROXYLYSINE GLUCOSIDASE"/>
    <property type="match status" value="1"/>
</dbReference>
<feature type="active site" description="Proton donor" evidence="4">
    <location>
        <position position="590"/>
    </location>
</feature>
<evidence type="ECO:0008006" key="11">
    <source>
        <dbReference type="Google" id="ProtNLM"/>
    </source>
</evidence>
<dbReference type="InterPro" id="IPR008928">
    <property type="entry name" value="6-hairpin_glycosidase_sf"/>
</dbReference>
<reference evidence="9" key="1">
    <citation type="journal article" date="2021" name="PeerJ">
        <title>Extensive microbial diversity within the chicken gut microbiome revealed by metagenomics and culture.</title>
        <authorList>
            <person name="Gilroy R."/>
            <person name="Ravi A."/>
            <person name="Getino M."/>
            <person name="Pursley I."/>
            <person name="Horton D.L."/>
            <person name="Alikhan N.F."/>
            <person name="Baker D."/>
            <person name="Gharbi K."/>
            <person name="Hall N."/>
            <person name="Watson M."/>
            <person name="Adriaenssens E.M."/>
            <person name="Foster-Nyarko E."/>
            <person name="Jarju S."/>
            <person name="Secka A."/>
            <person name="Antonio M."/>
            <person name="Oren A."/>
            <person name="Chaudhuri R.R."/>
            <person name="La Ragione R."/>
            <person name="Hildebrand F."/>
            <person name="Pallen M.J."/>
        </authorList>
    </citation>
    <scope>NUCLEOTIDE SEQUENCE</scope>
    <source>
        <strain evidence="9">ChiSjej3B21-8574</strain>
    </source>
</reference>
<name>A0A9D2PJF5_9FIRM</name>
<evidence type="ECO:0000259" key="7">
    <source>
        <dbReference type="Pfam" id="PF03633"/>
    </source>
</evidence>
<dbReference type="InterPro" id="IPR011013">
    <property type="entry name" value="Gal_mutarotase_sf_dom"/>
</dbReference>
<feature type="binding site" evidence="5">
    <location>
        <begin position="451"/>
        <end position="452"/>
    </location>
    <ligand>
        <name>substrate</name>
    </ligand>
</feature>
<dbReference type="PANTHER" id="PTHR11051">
    <property type="entry name" value="GLYCOSYL HYDROLASE-RELATED"/>
    <property type="match status" value="1"/>
</dbReference>
<dbReference type="Pfam" id="PF03633">
    <property type="entry name" value="Glyco_hydro_65C"/>
    <property type="match status" value="1"/>
</dbReference>
<dbReference type="Pfam" id="PF03632">
    <property type="entry name" value="Glyco_hydro_65m"/>
    <property type="match status" value="1"/>
</dbReference>
<dbReference type="InterPro" id="IPR012341">
    <property type="entry name" value="6hp_glycosidase-like_sf"/>
</dbReference>
<dbReference type="Gene3D" id="2.60.420.10">
    <property type="entry name" value="Maltose phosphorylase, domain 3"/>
    <property type="match status" value="1"/>
</dbReference>
<comment type="caution">
    <text evidence="9">The sequence shown here is derived from an EMBL/GenBank/DDBJ whole genome shotgun (WGS) entry which is preliminary data.</text>
</comment>
<evidence type="ECO:0000259" key="6">
    <source>
        <dbReference type="Pfam" id="PF03632"/>
    </source>
</evidence>
<dbReference type="InterPro" id="IPR005195">
    <property type="entry name" value="Glyco_hydro_65_M"/>
</dbReference>
<dbReference type="GO" id="GO:0004553">
    <property type="term" value="F:hydrolase activity, hydrolyzing O-glycosyl compounds"/>
    <property type="evidence" value="ECO:0007669"/>
    <property type="project" value="TreeGrafter"/>
</dbReference>
<feature type="domain" description="Glycoside hydrolase family 65 central catalytic" evidence="6">
    <location>
        <begin position="414"/>
        <end position="811"/>
    </location>
</feature>